<dbReference type="RefSeq" id="XP_008872598.1">
    <property type="nucleotide sequence ID" value="XM_008874376.1"/>
</dbReference>
<dbReference type="PANTHER" id="PTHR47169">
    <property type="entry name" value="OS01G0541250 PROTEIN"/>
    <property type="match status" value="1"/>
</dbReference>
<dbReference type="Gene3D" id="3.30.420.10">
    <property type="entry name" value="Ribonuclease H-like superfamily/Ribonuclease H"/>
    <property type="match status" value="1"/>
</dbReference>
<dbReference type="EMBL" id="KI913968">
    <property type="protein sequence ID" value="ETV99170.1"/>
    <property type="molecule type" value="Genomic_DNA"/>
</dbReference>
<evidence type="ECO:0000313" key="1">
    <source>
        <dbReference type="EMBL" id="ETV99170.1"/>
    </source>
</evidence>
<name>A0A024TYC7_9STRA</name>
<accession>A0A024TYC7</accession>
<dbReference type="GO" id="GO:0003676">
    <property type="term" value="F:nucleic acid binding"/>
    <property type="evidence" value="ECO:0007669"/>
    <property type="project" value="InterPro"/>
</dbReference>
<dbReference type="GeneID" id="20085619"/>
<organism evidence="1">
    <name type="scientific">Aphanomyces invadans</name>
    <dbReference type="NCBI Taxonomy" id="157072"/>
    <lineage>
        <taxon>Eukaryota</taxon>
        <taxon>Sar</taxon>
        <taxon>Stramenopiles</taxon>
        <taxon>Oomycota</taxon>
        <taxon>Saprolegniomycetes</taxon>
        <taxon>Saprolegniales</taxon>
        <taxon>Verrucalvaceae</taxon>
        <taxon>Aphanomyces</taxon>
    </lineage>
</organism>
<dbReference type="AlphaFoldDB" id="A0A024TYC7"/>
<dbReference type="InterPro" id="IPR036397">
    <property type="entry name" value="RNaseH_sf"/>
</dbReference>
<dbReference type="VEuPathDB" id="FungiDB:H310_08569"/>
<proteinExistence type="predicted"/>
<dbReference type="STRING" id="157072.A0A024TYC7"/>
<reference evidence="1" key="1">
    <citation type="submission" date="2013-12" db="EMBL/GenBank/DDBJ databases">
        <title>The Genome Sequence of Aphanomyces invadans NJM9701.</title>
        <authorList>
            <consortium name="The Broad Institute Genomics Platform"/>
            <person name="Russ C."/>
            <person name="Tyler B."/>
            <person name="van West P."/>
            <person name="Dieguez-Uribeondo J."/>
            <person name="Young S.K."/>
            <person name="Zeng Q."/>
            <person name="Gargeya S."/>
            <person name="Fitzgerald M."/>
            <person name="Abouelleil A."/>
            <person name="Alvarado L."/>
            <person name="Chapman S.B."/>
            <person name="Gainer-Dewar J."/>
            <person name="Goldberg J."/>
            <person name="Griggs A."/>
            <person name="Gujja S."/>
            <person name="Hansen M."/>
            <person name="Howarth C."/>
            <person name="Imamovic A."/>
            <person name="Ireland A."/>
            <person name="Larimer J."/>
            <person name="McCowan C."/>
            <person name="Murphy C."/>
            <person name="Pearson M."/>
            <person name="Poon T.W."/>
            <person name="Priest M."/>
            <person name="Roberts A."/>
            <person name="Saif S."/>
            <person name="Shea T."/>
            <person name="Sykes S."/>
            <person name="Wortman J."/>
            <person name="Nusbaum C."/>
            <person name="Birren B."/>
        </authorList>
    </citation>
    <scope>NUCLEOTIDE SEQUENCE [LARGE SCALE GENOMIC DNA]</scope>
    <source>
        <strain evidence="1">NJM9701</strain>
    </source>
</reference>
<sequence length="293" mass="32199">MTRIGPQQSTGRFDSNLVIFAPFNNPPADGKNPHRFRIPLIRILLPATLTRNPRKLAAIGMPHAELITVNDALEDNLFATPANLDESMIEELLHTFESQLTIIFTSSIIATNRLCRLLQLFSSELQSVRGNLRGNMRDLAQATGISNSTLCRALKNGVISRRSSTIKPPLTNANKLERLAYCGAHPPNSPDLNVLDLGFFASIQTLQYKMFSRTVDDVIASTMMAFDSLDAEILENLFLTLQVVMRLVLVHGDGNQLKLPHLKKGTMKRAGALAVKLSCPVFAVNSLLQAASP</sequence>
<dbReference type="OrthoDB" id="94604at2759"/>
<gene>
    <name evidence="1" type="ORF">H310_08569</name>
</gene>
<protein>
    <submittedName>
        <fullName evidence="1">Uncharacterized protein</fullName>
    </submittedName>
</protein>